<dbReference type="GO" id="GO:0005581">
    <property type="term" value="C:collagen trimer"/>
    <property type="evidence" value="ECO:0007669"/>
    <property type="project" value="UniProtKB-KW"/>
</dbReference>
<feature type="domain" description="Fibrillar collagen NC1" evidence="5">
    <location>
        <begin position="198"/>
        <end position="427"/>
    </location>
</feature>
<protein>
    <submittedName>
        <fullName evidence="7">Collagen alpha-1(V) chain-like isoform X1</fullName>
    </submittedName>
</protein>
<evidence type="ECO:0000256" key="4">
    <source>
        <dbReference type="SAM" id="MobiDB-lite"/>
    </source>
</evidence>
<proteinExistence type="predicted"/>
<sequence length="427" mass="45987">MGLTGEVGDPGEKGDKGDVGEPGPRGPKGEQGVEGPQGPMGPEGPPGPRGVPGPPGPQGPRGDTGIKGDIGPAGPPGPPGPEASAAYLQALLDQGILNIRPDLYPNFSPDFPGGTYAPFTAAPGGGGGGPGEASSSGSSYEGSVKRRRRAAGDDPFAGMDPDTGPYKEFEDNQIPESAEDYFYSDYGELPEAYMEALVQLFTSLRALKEEMEQMKNPIGSIKNPARTCKDLYLSHKDFPDGHYWVDPNQGCTKDALEVFCNMTAEGETCIYPDQQGDDPEDYLQEDVLRGYRKSKPGSWFSETKSSPLTYSSISTVQLTFLRLLSTHATQNFTYLCSRSVGWYDKEEGHFDKAIKLQGANEDEFGYGTLLEPTVLLDECKNKPGKGETVLFVNTTKLQQLPIIDFAAYDFGQRSQRFGYKAGPVCFN</sequence>
<feature type="region of interest" description="Disordered" evidence="4">
    <location>
        <begin position="1"/>
        <end position="84"/>
    </location>
</feature>
<evidence type="ECO:0000313" key="7">
    <source>
        <dbReference type="RefSeq" id="XP_022105760.1"/>
    </source>
</evidence>
<feature type="region of interest" description="Disordered" evidence="4">
    <location>
        <begin position="118"/>
        <end position="172"/>
    </location>
</feature>
<dbReference type="GO" id="GO:0005576">
    <property type="term" value="C:extracellular region"/>
    <property type="evidence" value="ECO:0007669"/>
    <property type="project" value="UniProtKB-SubCell"/>
</dbReference>
<feature type="compositionally biased region" description="Pro residues" evidence="4">
    <location>
        <begin position="42"/>
        <end position="58"/>
    </location>
</feature>
<evidence type="ECO:0000259" key="5">
    <source>
        <dbReference type="PROSITE" id="PS51461"/>
    </source>
</evidence>
<gene>
    <name evidence="7" type="primary">LOC110987379</name>
</gene>
<comment type="subcellular location">
    <subcellularLocation>
        <location evidence="1">Secreted</location>
    </subcellularLocation>
</comment>
<name>A0A8B7ZLI8_ACAPL</name>
<organism evidence="6 7">
    <name type="scientific">Acanthaster planci</name>
    <name type="common">Crown-of-thorns starfish</name>
    <dbReference type="NCBI Taxonomy" id="133434"/>
    <lineage>
        <taxon>Eukaryota</taxon>
        <taxon>Metazoa</taxon>
        <taxon>Echinodermata</taxon>
        <taxon>Eleutherozoa</taxon>
        <taxon>Asterozoa</taxon>
        <taxon>Asteroidea</taxon>
        <taxon>Valvatacea</taxon>
        <taxon>Valvatida</taxon>
        <taxon>Acanthasteridae</taxon>
        <taxon>Acanthaster</taxon>
    </lineage>
</organism>
<dbReference type="GO" id="GO:0005201">
    <property type="term" value="F:extracellular matrix structural constituent"/>
    <property type="evidence" value="ECO:0007669"/>
    <property type="project" value="InterPro"/>
</dbReference>
<dbReference type="InterPro" id="IPR000885">
    <property type="entry name" value="Fib_collagen_C"/>
</dbReference>
<accession>A0A8B7ZLI8</accession>
<evidence type="ECO:0000256" key="1">
    <source>
        <dbReference type="ARBA" id="ARBA00004613"/>
    </source>
</evidence>
<evidence type="ECO:0000313" key="6">
    <source>
        <dbReference type="Proteomes" id="UP000694845"/>
    </source>
</evidence>
<dbReference type="AlphaFoldDB" id="A0A8B7ZLI8"/>
<reference evidence="7" key="1">
    <citation type="submission" date="2025-08" db="UniProtKB">
        <authorList>
            <consortium name="RefSeq"/>
        </authorList>
    </citation>
    <scope>IDENTIFICATION</scope>
</reference>
<dbReference type="GeneID" id="110987379"/>
<dbReference type="Gene3D" id="2.60.120.1000">
    <property type="match status" value="1"/>
</dbReference>
<dbReference type="PANTHER" id="PTHR24637">
    <property type="entry name" value="COLLAGEN"/>
    <property type="match status" value="1"/>
</dbReference>
<evidence type="ECO:0000256" key="3">
    <source>
        <dbReference type="ARBA" id="ARBA00023119"/>
    </source>
</evidence>
<dbReference type="InterPro" id="IPR008160">
    <property type="entry name" value="Collagen"/>
</dbReference>
<dbReference type="KEGG" id="aplc:110987379"/>
<keyword evidence="2" id="KW-0964">Secreted</keyword>
<feature type="compositionally biased region" description="Low complexity" evidence="4">
    <location>
        <begin position="132"/>
        <end position="142"/>
    </location>
</feature>
<dbReference type="RefSeq" id="XP_022105760.1">
    <property type="nucleotide sequence ID" value="XM_022250068.1"/>
</dbReference>
<evidence type="ECO:0000256" key="2">
    <source>
        <dbReference type="ARBA" id="ARBA00022525"/>
    </source>
</evidence>
<keyword evidence="6" id="KW-1185">Reference proteome</keyword>
<dbReference type="Pfam" id="PF01391">
    <property type="entry name" value="Collagen"/>
    <property type="match status" value="1"/>
</dbReference>
<dbReference type="Pfam" id="PF01410">
    <property type="entry name" value="COLFI"/>
    <property type="match status" value="1"/>
</dbReference>
<dbReference type="FunFam" id="2.60.120.1000:FF:000007">
    <property type="entry name" value="Collagen type V alpha 3 chain"/>
    <property type="match status" value="1"/>
</dbReference>
<feature type="compositionally biased region" description="Basic and acidic residues" evidence="4">
    <location>
        <begin position="10"/>
        <end position="19"/>
    </location>
</feature>
<dbReference type="SMART" id="SM00038">
    <property type="entry name" value="COLFI"/>
    <property type="match status" value="1"/>
</dbReference>
<dbReference type="Proteomes" id="UP000694845">
    <property type="component" value="Unplaced"/>
</dbReference>
<dbReference type="PROSITE" id="PS51461">
    <property type="entry name" value="NC1_FIB"/>
    <property type="match status" value="1"/>
</dbReference>
<keyword evidence="3" id="KW-0176">Collagen</keyword>
<dbReference type="OrthoDB" id="10069453at2759"/>